<dbReference type="AlphaFoldDB" id="A0A2H0VA09"/>
<proteinExistence type="inferred from homology"/>
<dbReference type="EMBL" id="PFAK01000064">
    <property type="protein sequence ID" value="PIR95901.1"/>
    <property type="molecule type" value="Genomic_DNA"/>
</dbReference>
<evidence type="ECO:0000259" key="8">
    <source>
        <dbReference type="PROSITE" id="PS50991"/>
    </source>
</evidence>
<dbReference type="EC" id="4.1.3.39" evidence="6 7"/>
<dbReference type="PANTHER" id="PTHR10277:SF9">
    <property type="entry name" value="2-ISOPROPYLMALATE SYNTHASE 1, CHLOROPLASTIC-RELATED"/>
    <property type="match status" value="1"/>
</dbReference>
<evidence type="ECO:0000256" key="2">
    <source>
        <dbReference type="ARBA" id="ARBA00022723"/>
    </source>
</evidence>
<dbReference type="NCBIfam" id="TIGR03217">
    <property type="entry name" value="4OH_2_O_val_ald"/>
    <property type="match status" value="1"/>
</dbReference>
<dbReference type="InterPro" id="IPR017629">
    <property type="entry name" value="4OH_2_O-val_aldolase"/>
</dbReference>
<dbReference type="Pfam" id="PF00682">
    <property type="entry name" value="HMGL-like"/>
    <property type="match status" value="1"/>
</dbReference>
<comment type="catalytic activity">
    <reaction evidence="6">
        <text>(S)-4-hydroxy-2-oxopentanoate = acetaldehyde + pyruvate</text>
        <dbReference type="Rhea" id="RHEA:22624"/>
        <dbReference type="ChEBI" id="CHEBI:15343"/>
        <dbReference type="ChEBI" id="CHEBI:15361"/>
        <dbReference type="ChEBI" id="CHEBI:73143"/>
        <dbReference type="EC" id="4.1.3.39"/>
    </reaction>
</comment>
<evidence type="ECO:0000256" key="3">
    <source>
        <dbReference type="ARBA" id="ARBA00022797"/>
    </source>
</evidence>
<dbReference type="Gene3D" id="1.10.8.60">
    <property type="match status" value="1"/>
</dbReference>
<dbReference type="InterPro" id="IPR012425">
    <property type="entry name" value="DmpG_comm"/>
</dbReference>
<evidence type="ECO:0000313" key="10">
    <source>
        <dbReference type="Proteomes" id="UP000230922"/>
    </source>
</evidence>
<dbReference type="InterPro" id="IPR000891">
    <property type="entry name" value="PYR_CT"/>
</dbReference>
<evidence type="ECO:0000256" key="6">
    <source>
        <dbReference type="HAMAP-Rule" id="MF_01656"/>
    </source>
</evidence>
<keyword evidence="3 6" id="KW-0058">Aromatic hydrocarbons catabolism</keyword>
<dbReference type="PROSITE" id="PS50991">
    <property type="entry name" value="PYR_CT"/>
    <property type="match status" value="1"/>
</dbReference>
<feature type="site" description="Transition state stabilizer" evidence="6">
    <location>
        <position position="12"/>
    </location>
</feature>
<dbReference type="GO" id="GO:0009098">
    <property type="term" value="P:L-leucine biosynthetic process"/>
    <property type="evidence" value="ECO:0007669"/>
    <property type="project" value="TreeGrafter"/>
</dbReference>
<dbReference type="CDD" id="cd07943">
    <property type="entry name" value="DRE_TIM_HOA"/>
    <property type="match status" value="1"/>
</dbReference>
<evidence type="ECO:0000256" key="4">
    <source>
        <dbReference type="ARBA" id="ARBA00023211"/>
    </source>
</evidence>
<dbReference type="GO" id="GO:0030145">
    <property type="term" value="F:manganese ion binding"/>
    <property type="evidence" value="ECO:0007669"/>
    <property type="project" value="UniProtKB-UniRule"/>
</dbReference>
<feature type="binding site" evidence="6">
    <location>
        <position position="194"/>
    </location>
    <ligand>
        <name>substrate</name>
    </ligand>
</feature>
<dbReference type="Gene3D" id="3.20.20.70">
    <property type="entry name" value="Aldolase class I"/>
    <property type="match status" value="1"/>
</dbReference>
<gene>
    <name evidence="9" type="primary">dmpG</name>
    <name evidence="9" type="ORF">COT92_03885</name>
</gene>
<dbReference type="SUPFAM" id="SSF89000">
    <property type="entry name" value="post-HMGL domain-like"/>
    <property type="match status" value="1"/>
</dbReference>
<accession>A0A2H0VA09</accession>
<feature type="binding site" evidence="6">
    <location>
        <position position="196"/>
    </location>
    <ligand>
        <name>Mn(2+)</name>
        <dbReference type="ChEBI" id="CHEBI:29035"/>
    </ligand>
</feature>
<comment type="similarity">
    <text evidence="1 6">Belongs to the 4-hydroxy-2-oxovalerate aldolase family.</text>
</comment>
<dbReference type="GO" id="GO:0003852">
    <property type="term" value="F:2-isopropylmalate synthase activity"/>
    <property type="evidence" value="ECO:0007669"/>
    <property type="project" value="TreeGrafter"/>
</dbReference>
<dbReference type="Proteomes" id="UP000230922">
    <property type="component" value="Unassembled WGS sequence"/>
</dbReference>
<evidence type="ECO:0000256" key="1">
    <source>
        <dbReference type="ARBA" id="ARBA00008944"/>
    </source>
</evidence>
<dbReference type="InterPro" id="IPR050073">
    <property type="entry name" value="2-IPM_HCS-like"/>
</dbReference>
<comment type="caution">
    <text evidence="6">Lacks conserved residue(s) required for the propagation of feature annotation.</text>
</comment>
<dbReference type="PANTHER" id="PTHR10277">
    <property type="entry name" value="HOMOCITRATE SYNTHASE-RELATED"/>
    <property type="match status" value="1"/>
</dbReference>
<organism evidence="9 10">
    <name type="scientific">Candidatus Doudnabacteria bacterium CG10_big_fil_rev_8_21_14_0_10_42_18</name>
    <dbReference type="NCBI Taxonomy" id="1974552"/>
    <lineage>
        <taxon>Bacteria</taxon>
        <taxon>Candidatus Doudnaibacteriota</taxon>
    </lineage>
</organism>
<feature type="binding site" evidence="6">
    <location>
        <position position="194"/>
    </location>
    <ligand>
        <name>Mn(2+)</name>
        <dbReference type="ChEBI" id="CHEBI:29035"/>
    </ligand>
</feature>
<sequence>MNQIKFFDSTLRDGSHAVKHQISLESITEYCKRVDGSGLYVVTVGHGNGLGASTLQVGLSANVDLEMIKTARKVLHKTKLGAFLIPGFGTIKDDLAPAIDAGADVVCVAAHCTEADVTRQHVEYVISRSKEAYGVLMMYHMASKERLLEEAKKMESYGVMGIILMDSAGSSTPVMVKDVIFHLNSNLKVPVGFHAHNNLSMAVSNSLTAIESGAAIIDGTTRGFGAGAGNCQLEALLALMQKSGMETGVDLYKILDASEEVVKQMMAKPQETDSVSIVSGLAGVFSGFSPHVRKAAEKFGVDPRDIFMELGKRKVVAGQEDFIVEAAEELAKNKENNI</sequence>
<evidence type="ECO:0000256" key="7">
    <source>
        <dbReference type="NCBIfam" id="TIGR03217"/>
    </source>
</evidence>
<reference evidence="10" key="1">
    <citation type="submission" date="2017-09" db="EMBL/GenBank/DDBJ databases">
        <title>Depth-based differentiation of microbial function through sediment-hosted aquifers and enrichment of novel symbionts in the deep terrestrial subsurface.</title>
        <authorList>
            <person name="Probst A.J."/>
            <person name="Ladd B."/>
            <person name="Jarett J.K."/>
            <person name="Geller-Mcgrath D.E."/>
            <person name="Sieber C.M.K."/>
            <person name="Emerson J.B."/>
            <person name="Anantharaman K."/>
            <person name="Thomas B.C."/>
            <person name="Malmstrom R."/>
            <person name="Stieglmeier M."/>
            <person name="Klingl A."/>
            <person name="Woyke T."/>
            <person name="Ryan C.M."/>
            <person name="Banfield J.F."/>
        </authorList>
    </citation>
    <scope>NUCLEOTIDE SEQUENCE [LARGE SCALE GENOMIC DNA]</scope>
</reference>
<comment type="caution">
    <text evidence="9">The sequence shown here is derived from an EMBL/GenBank/DDBJ whole genome shotgun (WGS) entry which is preliminary data.</text>
</comment>
<keyword evidence="4 6" id="KW-0464">Manganese</keyword>
<keyword evidence="2 6" id="KW-0479">Metal-binding</keyword>
<feature type="active site" description="Proton acceptor" evidence="6">
    <location>
        <position position="16"/>
    </location>
</feature>
<dbReference type="GO" id="GO:0008701">
    <property type="term" value="F:4-hydroxy-2-oxovalerate aldolase activity"/>
    <property type="evidence" value="ECO:0007669"/>
    <property type="project" value="UniProtKB-UniRule"/>
</dbReference>
<dbReference type="SUPFAM" id="SSF51569">
    <property type="entry name" value="Aldolase"/>
    <property type="match status" value="1"/>
</dbReference>
<evidence type="ECO:0000313" key="9">
    <source>
        <dbReference type="EMBL" id="PIR95901.1"/>
    </source>
</evidence>
<feature type="binding site" evidence="6">
    <location>
        <position position="167"/>
    </location>
    <ligand>
        <name>substrate</name>
    </ligand>
</feature>
<feature type="binding site" evidence="6">
    <location>
        <position position="13"/>
    </location>
    <ligand>
        <name>Mn(2+)</name>
        <dbReference type="ChEBI" id="CHEBI:29035"/>
    </ligand>
</feature>
<feature type="domain" description="Pyruvate carboxyltransferase" evidence="8">
    <location>
        <begin position="4"/>
        <end position="255"/>
    </location>
</feature>
<dbReference type="NCBIfam" id="NF006049">
    <property type="entry name" value="PRK08195.1"/>
    <property type="match status" value="1"/>
</dbReference>
<feature type="binding site" evidence="6">
    <location>
        <begin position="12"/>
        <end position="13"/>
    </location>
    <ligand>
        <name>substrate</name>
    </ligand>
</feature>
<evidence type="ECO:0000256" key="5">
    <source>
        <dbReference type="ARBA" id="ARBA00023239"/>
    </source>
</evidence>
<dbReference type="InterPro" id="IPR035685">
    <property type="entry name" value="DRE_TIM_HOA"/>
</dbReference>
<dbReference type="Pfam" id="PF07836">
    <property type="entry name" value="DmpG_comm"/>
    <property type="match status" value="1"/>
</dbReference>
<dbReference type="InterPro" id="IPR013785">
    <property type="entry name" value="Aldolase_TIM"/>
</dbReference>
<protein>
    <recommendedName>
        <fullName evidence="6 7">4-hydroxy-2-oxovalerate aldolase</fullName>
        <shortName evidence="6">HOA</shortName>
        <ecNumber evidence="6 7">4.1.3.39</ecNumber>
    </recommendedName>
    <alternativeName>
        <fullName evidence="6">4-hydroxy-2-keto-pentanoic acid aldolase</fullName>
    </alternativeName>
    <alternativeName>
        <fullName evidence="6">4-hydroxy-2-oxopentanoate aldolase</fullName>
    </alternativeName>
</protein>
<keyword evidence="5 6" id="KW-0456">Lyase</keyword>
<dbReference type="HAMAP" id="MF_01656">
    <property type="entry name" value="HOA"/>
    <property type="match status" value="1"/>
</dbReference>
<name>A0A2H0VA09_9BACT</name>